<proteinExistence type="predicted"/>
<dbReference type="AlphaFoldDB" id="A0A4V1BMQ3"/>
<keyword evidence="3" id="KW-1185">Reference proteome</keyword>
<reference evidence="2 3" key="1">
    <citation type="submission" date="2019-03" db="EMBL/GenBank/DDBJ databases">
        <title>Three New Species of Nocardioides, Nocardioides euryhalodurans sp. nov., Nocardioides seonyuensis sp. nov. and Nocardioides eburneoflavus sp. nov. Iolated from Soil.</title>
        <authorList>
            <person name="Roh S.G."/>
            <person name="Lee C."/>
            <person name="Kim M.-K."/>
            <person name="Kim S.B."/>
        </authorList>
    </citation>
    <scope>NUCLEOTIDE SEQUENCE [LARGE SCALE GENOMIC DNA]</scope>
    <source>
        <strain evidence="2 3">MMS17-SY207-3</strain>
    </source>
</reference>
<dbReference type="InterPro" id="IPR036527">
    <property type="entry name" value="SCP2_sterol-bd_dom_sf"/>
</dbReference>
<dbReference type="InterPro" id="IPR024344">
    <property type="entry name" value="MDMPI_metal-binding"/>
</dbReference>
<dbReference type="Gene3D" id="1.20.120.450">
    <property type="entry name" value="dinb family like domain"/>
    <property type="match status" value="1"/>
</dbReference>
<dbReference type="GO" id="GO:0046872">
    <property type="term" value="F:metal ion binding"/>
    <property type="evidence" value="ECO:0007669"/>
    <property type="project" value="InterPro"/>
</dbReference>
<dbReference type="EMBL" id="CP038436">
    <property type="protein sequence ID" value="QBX57172.1"/>
    <property type="molecule type" value="Genomic_DNA"/>
</dbReference>
<dbReference type="InterPro" id="IPR017517">
    <property type="entry name" value="Maleyloyr_isom"/>
</dbReference>
<dbReference type="InterPro" id="IPR034660">
    <property type="entry name" value="DinB/YfiT-like"/>
</dbReference>
<dbReference type="SUPFAM" id="SSF55718">
    <property type="entry name" value="SCP-like"/>
    <property type="match status" value="1"/>
</dbReference>
<dbReference type="SUPFAM" id="SSF109854">
    <property type="entry name" value="DinB/YfiT-like putative metalloenzymes"/>
    <property type="match status" value="1"/>
</dbReference>
<feature type="domain" description="Mycothiol-dependent maleylpyruvate isomerase metal-binding" evidence="1">
    <location>
        <begin position="22"/>
        <end position="155"/>
    </location>
</feature>
<sequence>MATPSDTPSPSPAGTTLTLLSNADEALLRTVDALSPEELAKPTDLPGWSRAHVVAHVALNGEALERVLTGRRQGRPTTMYDSQQARDADIETLAGGDARELRDRLFAATHRFSEAVRATTAWEGTFERTPGGQLVPVVAVPVMRLREVEIHHADLGSGYSHADWSPEFAVQLLDSVAGRSTPEPFVARAPDLDLEWGFGEGDDRPVVVGDATALAWWITGRGTGEGLSCDTGALPTIEGW</sequence>
<dbReference type="RefSeq" id="WP_135269157.1">
    <property type="nucleotide sequence ID" value="NZ_CP038436.1"/>
</dbReference>
<dbReference type="Proteomes" id="UP000294853">
    <property type="component" value="Chromosome"/>
</dbReference>
<dbReference type="NCBIfam" id="TIGR03083">
    <property type="entry name" value="maleylpyruvate isomerase family mycothiol-dependent enzyme"/>
    <property type="match status" value="1"/>
</dbReference>
<dbReference type="Pfam" id="PF11716">
    <property type="entry name" value="MDMPI_N"/>
    <property type="match status" value="1"/>
</dbReference>
<evidence type="ECO:0000313" key="2">
    <source>
        <dbReference type="EMBL" id="QBX57172.1"/>
    </source>
</evidence>
<accession>A0A4V1BMQ3</accession>
<dbReference type="GO" id="GO:0016853">
    <property type="term" value="F:isomerase activity"/>
    <property type="evidence" value="ECO:0007669"/>
    <property type="project" value="UniProtKB-KW"/>
</dbReference>
<evidence type="ECO:0000313" key="3">
    <source>
        <dbReference type="Proteomes" id="UP000294853"/>
    </source>
</evidence>
<organism evidence="2 3">
    <name type="scientific">Nocardioides seonyuensis</name>
    <dbReference type="NCBI Taxonomy" id="2518371"/>
    <lineage>
        <taxon>Bacteria</taxon>
        <taxon>Bacillati</taxon>
        <taxon>Actinomycetota</taxon>
        <taxon>Actinomycetes</taxon>
        <taxon>Propionibacteriales</taxon>
        <taxon>Nocardioidaceae</taxon>
        <taxon>Nocardioides</taxon>
    </lineage>
</organism>
<protein>
    <submittedName>
        <fullName evidence="2">Maleylpyruvate isomerase family mycothiol-dependent enzyme</fullName>
    </submittedName>
</protein>
<keyword evidence="2" id="KW-0413">Isomerase</keyword>
<dbReference type="OrthoDB" id="5118203at2"/>
<evidence type="ECO:0000259" key="1">
    <source>
        <dbReference type="Pfam" id="PF11716"/>
    </source>
</evidence>
<name>A0A4V1BMQ3_9ACTN</name>
<keyword evidence="2" id="KW-0670">Pyruvate</keyword>
<dbReference type="KEGG" id="nsn:EXE58_18225"/>
<dbReference type="Gene3D" id="3.30.1050.20">
    <property type="match status" value="1"/>
</dbReference>
<gene>
    <name evidence="2" type="ORF">EXE58_18225</name>
</gene>